<reference evidence="2 3" key="1">
    <citation type="journal article" date="2019" name="Commun. Biol.">
        <title>The bagworm genome reveals a unique fibroin gene that provides high tensile strength.</title>
        <authorList>
            <person name="Kono N."/>
            <person name="Nakamura H."/>
            <person name="Ohtoshi R."/>
            <person name="Tomita M."/>
            <person name="Numata K."/>
            <person name="Arakawa K."/>
        </authorList>
    </citation>
    <scope>NUCLEOTIDE SEQUENCE [LARGE SCALE GENOMIC DNA]</scope>
</reference>
<dbReference type="Proteomes" id="UP000299102">
    <property type="component" value="Unassembled WGS sequence"/>
</dbReference>
<organism evidence="2 3">
    <name type="scientific">Eumeta variegata</name>
    <name type="common">Bagworm moth</name>
    <name type="synonym">Eumeta japonica</name>
    <dbReference type="NCBI Taxonomy" id="151549"/>
    <lineage>
        <taxon>Eukaryota</taxon>
        <taxon>Metazoa</taxon>
        <taxon>Ecdysozoa</taxon>
        <taxon>Arthropoda</taxon>
        <taxon>Hexapoda</taxon>
        <taxon>Insecta</taxon>
        <taxon>Pterygota</taxon>
        <taxon>Neoptera</taxon>
        <taxon>Endopterygota</taxon>
        <taxon>Lepidoptera</taxon>
        <taxon>Glossata</taxon>
        <taxon>Ditrysia</taxon>
        <taxon>Tineoidea</taxon>
        <taxon>Psychidae</taxon>
        <taxon>Oiketicinae</taxon>
        <taxon>Eumeta</taxon>
    </lineage>
</organism>
<proteinExistence type="predicted"/>
<evidence type="ECO:0000256" key="1">
    <source>
        <dbReference type="SAM" id="MobiDB-lite"/>
    </source>
</evidence>
<protein>
    <submittedName>
        <fullName evidence="2">Uncharacterized protein</fullName>
    </submittedName>
</protein>
<dbReference type="EMBL" id="BGZK01000030">
    <property type="protein sequence ID" value="GBP08193.1"/>
    <property type="molecule type" value="Genomic_DNA"/>
</dbReference>
<feature type="region of interest" description="Disordered" evidence="1">
    <location>
        <begin position="40"/>
        <end position="61"/>
    </location>
</feature>
<accession>A0A4C1T0Z4</accession>
<sequence>MSMGGVDHLLSGGSFDPRLYYKKNTLMIFDVSIFPKMMGQPSCAGSKAHTPHTPRPADVTRDGSMLFKAGKRAFKKLQQFSVRPTTATRRIETRHLMRYPSRMPHENPRYK</sequence>
<comment type="caution">
    <text evidence="2">The sequence shown here is derived from an EMBL/GenBank/DDBJ whole genome shotgun (WGS) entry which is preliminary data.</text>
</comment>
<evidence type="ECO:0000313" key="2">
    <source>
        <dbReference type="EMBL" id="GBP08193.1"/>
    </source>
</evidence>
<dbReference type="AlphaFoldDB" id="A0A4C1T0Z4"/>
<evidence type="ECO:0000313" key="3">
    <source>
        <dbReference type="Proteomes" id="UP000299102"/>
    </source>
</evidence>
<keyword evidence="3" id="KW-1185">Reference proteome</keyword>
<gene>
    <name evidence="2" type="ORF">EVAR_78699_1</name>
</gene>
<name>A0A4C1T0Z4_EUMVA</name>